<dbReference type="EMBL" id="AHMH02000074">
    <property type="protein sequence ID" value="EMN00809.1"/>
    <property type="molecule type" value="Genomic_DNA"/>
</dbReference>
<dbReference type="Proteomes" id="UP000012099">
    <property type="component" value="Unassembled WGS sequence"/>
</dbReference>
<accession>A0ABP2T996</accession>
<proteinExistence type="predicted"/>
<organism evidence="1 2">
    <name type="scientific">Leptospira noguchii str. 2007001578</name>
    <dbReference type="NCBI Taxonomy" id="1049974"/>
    <lineage>
        <taxon>Bacteria</taxon>
        <taxon>Pseudomonadati</taxon>
        <taxon>Spirochaetota</taxon>
        <taxon>Spirochaetia</taxon>
        <taxon>Leptospirales</taxon>
        <taxon>Leptospiraceae</taxon>
        <taxon>Leptospira</taxon>
    </lineage>
</organism>
<protein>
    <recommendedName>
        <fullName evidence="3">SLEI domain protein, PF07620 family</fullName>
    </recommendedName>
</protein>
<evidence type="ECO:0008006" key="3">
    <source>
        <dbReference type="Google" id="ProtNLM"/>
    </source>
</evidence>
<evidence type="ECO:0000313" key="2">
    <source>
        <dbReference type="Proteomes" id="UP000012099"/>
    </source>
</evidence>
<evidence type="ECO:0000313" key="1">
    <source>
        <dbReference type="EMBL" id="EMN00809.1"/>
    </source>
</evidence>
<gene>
    <name evidence="1" type="ORF">LEP1GSC035_0570</name>
</gene>
<comment type="caution">
    <text evidence="1">The sequence shown here is derived from an EMBL/GenBank/DDBJ whole genome shotgun (WGS) entry which is preliminary data.</text>
</comment>
<sequence>MVGKTQHYDSIQKTPFNFYRTLQNLRINHLSIFDKMW</sequence>
<reference evidence="1 2" key="1">
    <citation type="submission" date="2013-01" db="EMBL/GenBank/DDBJ databases">
        <authorList>
            <person name="Harkins D.M."/>
            <person name="Durkin A.S."/>
            <person name="Brinkac L.M."/>
            <person name="Haft D.H."/>
            <person name="Selengut J.D."/>
            <person name="Sanka R."/>
            <person name="DePew J."/>
            <person name="Purushe J."/>
            <person name="Whelen A.C."/>
            <person name="Vinetz J.M."/>
            <person name="Sutton G.G."/>
            <person name="Nierman W.C."/>
            <person name="Fouts D.E."/>
        </authorList>
    </citation>
    <scope>NUCLEOTIDE SEQUENCE [LARGE SCALE GENOMIC DNA]</scope>
    <source>
        <strain evidence="1 2">2007001578</strain>
    </source>
</reference>
<keyword evidence="2" id="KW-1185">Reference proteome</keyword>
<name>A0ABP2T996_9LEPT</name>